<gene>
    <name evidence="3" type="ORF">JIV24_03930</name>
</gene>
<name>A0ABS1HGQ9_9BACT</name>
<organism evidence="3 4">
    <name type="scientific">Carboxylicivirga marina</name>
    <dbReference type="NCBI Taxonomy" id="2800988"/>
    <lineage>
        <taxon>Bacteria</taxon>
        <taxon>Pseudomonadati</taxon>
        <taxon>Bacteroidota</taxon>
        <taxon>Bacteroidia</taxon>
        <taxon>Marinilabiliales</taxon>
        <taxon>Marinilabiliaceae</taxon>
        <taxon>Carboxylicivirga</taxon>
    </lineage>
</organism>
<comment type="caution">
    <text evidence="3">The sequence shown here is derived from an EMBL/GenBank/DDBJ whole genome shotgun (WGS) entry which is preliminary data.</text>
</comment>
<dbReference type="Gene3D" id="2.60.120.200">
    <property type="match status" value="1"/>
</dbReference>
<feature type="chain" id="PRO_5045127349" evidence="1">
    <location>
        <begin position="26"/>
        <end position="1094"/>
    </location>
</feature>
<evidence type="ECO:0000313" key="3">
    <source>
        <dbReference type="EMBL" id="MBK3516478.1"/>
    </source>
</evidence>
<reference evidence="3 4" key="1">
    <citation type="submission" date="2021-01" db="EMBL/GenBank/DDBJ databases">
        <title>Carboxyliciviraga sp.nov., isolated from coastal sediments.</title>
        <authorList>
            <person name="Lu D."/>
            <person name="Zhang T."/>
        </authorList>
    </citation>
    <scope>NUCLEOTIDE SEQUENCE [LARGE SCALE GENOMIC DNA]</scope>
    <source>
        <strain evidence="3 4">N1Y132</strain>
    </source>
</reference>
<dbReference type="RefSeq" id="WP_200463707.1">
    <property type="nucleotide sequence ID" value="NZ_JAENRR010000006.1"/>
</dbReference>
<dbReference type="NCBIfam" id="NF038128">
    <property type="entry name" value="choice_anch_J"/>
    <property type="match status" value="1"/>
</dbReference>
<dbReference type="EMBL" id="JAENRR010000006">
    <property type="protein sequence ID" value="MBK3516478.1"/>
    <property type="molecule type" value="Genomic_DNA"/>
</dbReference>
<keyword evidence="1" id="KW-0732">Signal</keyword>
<protein>
    <submittedName>
        <fullName evidence="3">T9SS type A sorting domain-containing protein</fullName>
    </submittedName>
</protein>
<dbReference type="NCBIfam" id="TIGR04183">
    <property type="entry name" value="Por_Secre_tail"/>
    <property type="match status" value="1"/>
</dbReference>
<accession>A0ABS1HGQ9</accession>
<evidence type="ECO:0000313" key="4">
    <source>
        <dbReference type="Proteomes" id="UP000605676"/>
    </source>
</evidence>
<keyword evidence="4" id="KW-1185">Reference proteome</keyword>
<sequence>MKVRFNAMTSLLVFILSFMHITVHAAFNDSIEVKGNGPNIIIKAVDFKKSQPLRTLKTGVVPTDEKATPNGVLNLQFKQGTYPFAETALPQNGDPVVQRQMGKRGASKLKGISTNFAGQKTSRSPSDCIGAAGPNHYLQSVNASFAIYSKLGEVVVPSTSLSVLFEGLEGASYDDGDPIVLYDEHADRWFVAEFSIKGSNDFMLVGVSATNDPTAEWYTWSFDVADEPDYMKFGVWRDGYYMATNNEDGNDIYVFERDAMLAGEAAPRMVGFVNTERPRSGFHCLMPLDNDGALAPEREPGQFITICDDAWENKTDALWIYELNIDWNDTRTASFQKVQELKVQPFDSNFGSTWSNISQKDTDNKVDAISHILMYRAQYRNFGDHQSVVCAHTVDVNGQDHAGLRWYELRKTSGEWELRQQSTYAPDDLNRWIPSIAMDKNHNIALGYNISGEQNYPGIRYCGQTGEENLRASGILDIRETVVWEGQMSQKTGNRWGDYASMSVDPTDESTFWFAAEYYESMKATRICAFNIDNLFNPIVFDANGISKSEIHLSWKLNQLGENVLLAWSATGEFGEPQHSTTYQVGDELLGGGEVIAKGLLTDFILDELPANTIQYFKIWSLHEDGSYSPGVPESAMTTCASYDLDFTEDFNGEVFPSDCWAILTGKNGLGTQYGWKLYTPDSQTSEAFIRNEELESGQVAEDWLVTPLVNLGNGSKLTFSQKQSSASDFNSSYHIMVSTKSQTNHDDFVEVDSWTELDFTTTHSVKNVDLSQFDNQQVYLAFVNKNNKGDNWFIDDVVLSSISDPKPLATMNLMHDCPSASIELVSNFDGLQTFTLKNDQHVLIAQIERDAYSYVFENLTAGRYYGQVERKGIASEQTEHGELLNVIVKDSLLSICSGEEVLFGDNLLSVSGKYTHVVESVTTCDSIINLDLTVVVIDTEVDNKTTELIAKERDASYQWMKLEEDGLVALEGQTDSIFHPIGDGIYKLMITQNGCSEMSEFLSVGDNAIVVMPSGTIRVYPIPADDHINVEFDKLQGDIEIKLYSINGELMFNRKVNNITSYQLDVNDLTPGLYMLTIVGKDEPVTIKVIKSA</sequence>
<dbReference type="Proteomes" id="UP000605676">
    <property type="component" value="Unassembled WGS sequence"/>
</dbReference>
<proteinExistence type="predicted"/>
<evidence type="ECO:0000256" key="1">
    <source>
        <dbReference type="SAM" id="SignalP"/>
    </source>
</evidence>
<dbReference type="InterPro" id="IPR026444">
    <property type="entry name" value="Secre_tail"/>
</dbReference>
<dbReference type="Pfam" id="PF18962">
    <property type="entry name" value="Por_Secre_tail"/>
    <property type="match status" value="1"/>
</dbReference>
<evidence type="ECO:0000259" key="2">
    <source>
        <dbReference type="Pfam" id="PF18962"/>
    </source>
</evidence>
<feature type="domain" description="Secretion system C-terminal sorting" evidence="2">
    <location>
        <begin position="1020"/>
        <end position="1091"/>
    </location>
</feature>
<feature type="signal peptide" evidence="1">
    <location>
        <begin position="1"/>
        <end position="25"/>
    </location>
</feature>